<keyword evidence="3" id="KW-1185">Reference proteome</keyword>
<dbReference type="STRING" id="289078.A0A2X0M599"/>
<accession>A0A2X0M599</accession>
<evidence type="ECO:0000313" key="3">
    <source>
        <dbReference type="Proteomes" id="UP000249723"/>
    </source>
</evidence>
<dbReference type="EMBL" id="FMWP01000013">
    <property type="protein sequence ID" value="SCZ89420.1"/>
    <property type="molecule type" value="Genomic_DNA"/>
</dbReference>
<dbReference type="InterPro" id="IPR009030">
    <property type="entry name" value="Growth_fac_rcpt_cys_sf"/>
</dbReference>
<protein>
    <submittedName>
        <fullName evidence="2">BZ3500_MvSof-1268-A1-R1_Chr1-1g01167 protein</fullName>
    </submittedName>
</protein>
<dbReference type="OrthoDB" id="10360970at2759"/>
<feature type="signal peptide" evidence="1">
    <location>
        <begin position="1"/>
        <end position="20"/>
    </location>
</feature>
<dbReference type="AlphaFoldDB" id="A0A2X0M599"/>
<gene>
    <name evidence="2" type="ORF">BZ3500_MVSOF-1268-A1-R1_CHR1-1G01167</name>
</gene>
<evidence type="ECO:0000313" key="2">
    <source>
        <dbReference type="EMBL" id="SCZ89420.1"/>
    </source>
</evidence>
<sequence length="493" mass="52980">MPGLAALMVLALQCTQFAEAIPSRLSPRRGTAFSAIRSSLQARCGAHEKVNFLSGAWRKSKAIAEKELHDELPERQKQCEPTTIEFANSGNLRPLTVVVILAQNLPERLRTNKLLPPATSTLERFKGCRILQSFTVKKRDYDPLTFTPLAKRGDNIEIFAFFPNGTGQNMWLPRTISSGSSSTCLPCARTEYKDTTTFHIYLNRSQQMHRLLVSVRQLDVLHRNRCDDLLCFFASSYGVITGGKCVAKRCSTRQYPGPNGDQCTPCPDGGARSCDAQGKSTSCTIGSPTDGVCACPTATYPAPNGRSCLPCPANATACDNTGRATNCSYGIITDAGKCQAVTCPHQSPVSTKGDECCADKAASACSSANISTQCAYAFKLGDYNSTSNSTFCTGPFSSRYARKYSYGMVTTGFFLSSAATTAGVTVNGTTSQCRLVPYPNPKTSNVTMYTGYDIGVFGTCAQSNAVWPLADTGDATCKEYNLVNQFTGPGTDG</sequence>
<keyword evidence="1" id="KW-0732">Signal</keyword>
<evidence type="ECO:0000256" key="1">
    <source>
        <dbReference type="SAM" id="SignalP"/>
    </source>
</evidence>
<name>A0A2X0M599_9BASI</name>
<reference evidence="3" key="1">
    <citation type="submission" date="2016-10" db="EMBL/GenBank/DDBJ databases">
        <authorList>
            <person name="Jeantristanb JTB J.-T."/>
            <person name="Ricardo R."/>
        </authorList>
    </citation>
    <scope>NUCLEOTIDE SEQUENCE [LARGE SCALE GENOMIC DNA]</scope>
</reference>
<dbReference type="SUPFAM" id="SSF57184">
    <property type="entry name" value="Growth factor receptor domain"/>
    <property type="match status" value="1"/>
</dbReference>
<dbReference type="Proteomes" id="UP000249723">
    <property type="component" value="Unassembled WGS sequence"/>
</dbReference>
<proteinExistence type="predicted"/>
<feature type="chain" id="PRO_5030060306" evidence="1">
    <location>
        <begin position="21"/>
        <end position="493"/>
    </location>
</feature>
<organism evidence="2 3">
    <name type="scientific">Microbotryum saponariae</name>
    <dbReference type="NCBI Taxonomy" id="289078"/>
    <lineage>
        <taxon>Eukaryota</taxon>
        <taxon>Fungi</taxon>
        <taxon>Dikarya</taxon>
        <taxon>Basidiomycota</taxon>
        <taxon>Pucciniomycotina</taxon>
        <taxon>Microbotryomycetes</taxon>
        <taxon>Microbotryales</taxon>
        <taxon>Microbotryaceae</taxon>
        <taxon>Microbotryum</taxon>
    </lineage>
</organism>